<accession>A0A0E9T2W4</accession>
<dbReference type="EMBL" id="GBXM01060740">
    <property type="protein sequence ID" value="JAH47837.1"/>
    <property type="molecule type" value="Transcribed_RNA"/>
</dbReference>
<proteinExistence type="predicted"/>
<evidence type="ECO:0000313" key="1">
    <source>
        <dbReference type="EMBL" id="JAH47837.1"/>
    </source>
</evidence>
<reference evidence="1" key="1">
    <citation type="submission" date="2014-11" db="EMBL/GenBank/DDBJ databases">
        <authorList>
            <person name="Amaro Gonzalez C."/>
        </authorList>
    </citation>
    <scope>NUCLEOTIDE SEQUENCE</scope>
</reference>
<organism evidence="1">
    <name type="scientific">Anguilla anguilla</name>
    <name type="common">European freshwater eel</name>
    <name type="synonym">Muraena anguilla</name>
    <dbReference type="NCBI Taxonomy" id="7936"/>
    <lineage>
        <taxon>Eukaryota</taxon>
        <taxon>Metazoa</taxon>
        <taxon>Chordata</taxon>
        <taxon>Craniata</taxon>
        <taxon>Vertebrata</taxon>
        <taxon>Euteleostomi</taxon>
        <taxon>Actinopterygii</taxon>
        <taxon>Neopterygii</taxon>
        <taxon>Teleostei</taxon>
        <taxon>Anguilliformes</taxon>
        <taxon>Anguillidae</taxon>
        <taxon>Anguilla</taxon>
    </lineage>
</organism>
<name>A0A0E9T2W4_ANGAN</name>
<sequence length="89" mass="10190">MKIHFASHDKTLQLINSPVARGHRCNWEQIPYPSVIVELWKLGQGLLCLKPVVRVHPAVALGEKGKCFSYFPREEENNMLIRVPCKCGY</sequence>
<dbReference type="AlphaFoldDB" id="A0A0E9T2W4"/>
<reference evidence="1" key="2">
    <citation type="journal article" date="2015" name="Fish Shellfish Immunol.">
        <title>Early steps in the European eel (Anguilla anguilla)-Vibrio vulnificus interaction in the gills: Role of the RtxA13 toxin.</title>
        <authorList>
            <person name="Callol A."/>
            <person name="Pajuelo D."/>
            <person name="Ebbesson L."/>
            <person name="Teles M."/>
            <person name="MacKenzie S."/>
            <person name="Amaro C."/>
        </authorList>
    </citation>
    <scope>NUCLEOTIDE SEQUENCE</scope>
</reference>
<protein>
    <submittedName>
        <fullName evidence="1">Uncharacterized protein</fullName>
    </submittedName>
</protein>